<dbReference type="Proteomes" id="UP000886653">
    <property type="component" value="Unassembled WGS sequence"/>
</dbReference>
<organism evidence="2 3">
    <name type="scientific">Cronartium quercuum f. sp. fusiforme G11</name>
    <dbReference type="NCBI Taxonomy" id="708437"/>
    <lineage>
        <taxon>Eukaryota</taxon>
        <taxon>Fungi</taxon>
        <taxon>Dikarya</taxon>
        <taxon>Basidiomycota</taxon>
        <taxon>Pucciniomycotina</taxon>
        <taxon>Pucciniomycetes</taxon>
        <taxon>Pucciniales</taxon>
        <taxon>Coleosporiaceae</taxon>
        <taxon>Cronartium</taxon>
    </lineage>
</organism>
<reference evidence="2" key="1">
    <citation type="submission" date="2013-11" db="EMBL/GenBank/DDBJ databases">
        <title>Genome sequence of the fusiform rust pathogen reveals effectors for host alternation and coevolution with pine.</title>
        <authorList>
            <consortium name="DOE Joint Genome Institute"/>
            <person name="Smith K."/>
            <person name="Pendleton A."/>
            <person name="Kubisiak T."/>
            <person name="Anderson C."/>
            <person name="Salamov A."/>
            <person name="Aerts A."/>
            <person name="Riley R."/>
            <person name="Clum A."/>
            <person name="Lindquist E."/>
            <person name="Ence D."/>
            <person name="Campbell M."/>
            <person name="Kronenberg Z."/>
            <person name="Feau N."/>
            <person name="Dhillon B."/>
            <person name="Hamelin R."/>
            <person name="Burleigh J."/>
            <person name="Smith J."/>
            <person name="Yandell M."/>
            <person name="Nelson C."/>
            <person name="Grigoriev I."/>
            <person name="Davis J."/>
        </authorList>
    </citation>
    <scope>NUCLEOTIDE SEQUENCE</scope>
    <source>
        <strain evidence="2">G11</strain>
    </source>
</reference>
<feature type="chain" id="PRO_5040192339" description="Secreted protein" evidence="1">
    <location>
        <begin position="20"/>
        <end position="219"/>
    </location>
</feature>
<dbReference type="OrthoDB" id="2499360at2759"/>
<feature type="signal peptide" evidence="1">
    <location>
        <begin position="1"/>
        <end position="19"/>
    </location>
</feature>
<keyword evidence="3" id="KW-1185">Reference proteome</keyword>
<protein>
    <recommendedName>
        <fullName evidence="4">Secreted protein</fullName>
    </recommendedName>
</protein>
<dbReference type="AlphaFoldDB" id="A0A9P6NKC8"/>
<proteinExistence type="predicted"/>
<dbReference type="EMBL" id="MU167246">
    <property type="protein sequence ID" value="KAG0147569.1"/>
    <property type="molecule type" value="Genomic_DNA"/>
</dbReference>
<evidence type="ECO:0000313" key="2">
    <source>
        <dbReference type="EMBL" id="KAG0147569.1"/>
    </source>
</evidence>
<evidence type="ECO:0000313" key="3">
    <source>
        <dbReference type="Proteomes" id="UP000886653"/>
    </source>
</evidence>
<accession>A0A9P6NKC8</accession>
<keyword evidence="1" id="KW-0732">Signal</keyword>
<evidence type="ECO:0000256" key="1">
    <source>
        <dbReference type="SAM" id="SignalP"/>
    </source>
</evidence>
<name>A0A9P6NKC8_9BASI</name>
<evidence type="ECO:0008006" key="4">
    <source>
        <dbReference type="Google" id="ProtNLM"/>
    </source>
</evidence>
<sequence length="219" mass="24409">MNYSFLLLVLSLSFSVVLAQQHSMCYNYFHKKDGCVYGSADCPCPEDNSHKKACSTGSVFKHPETSPSENHGYSSVHAPKKMRRYDTTSNVFYVDGGQGTCGFYNTTSQLGVCIWDGPKDVSDPTKAGWLNGGLSQNCNKQVYIQRENQPETVQYVPILDSCSFNSTAPEFSCFQTYVTKALFDLFKPTAYELETGSLYNLTWDFNNPINSGKLDNAPI</sequence>
<comment type="caution">
    <text evidence="2">The sequence shown here is derived from an EMBL/GenBank/DDBJ whole genome shotgun (WGS) entry which is preliminary data.</text>
</comment>
<gene>
    <name evidence="2" type="ORF">CROQUDRAFT_722218</name>
</gene>